<sequence>MALLVVVTGLDRAAAKAIAQAIDQIQQTQESLERSPTRAVAATVTTPKRSPVTATSYEGWVARRRQEANAMALRRPARLAVLVGDSLTLAFPSRLLPAGTTWLNQGISGDTTRLLLQRLDGLARLQPEVIFVAIGINDLMQGVSDDTIVENHRAITQELRRAHPNSRIVLQSLLPHRGASSTWEGRARLQQATLDRIKRINRRLNQVARDERVGFLDLFPMFTDPQGNLHPDLTTDGLHLSDRGYLVWRAALDSFLQLSRSGAAGLTVTPRPTEENRAGAQRSTDSNNQNMTTPGDRPSPTPKASPADRKPPSSAAPANRPAESPDRARSTNRREAPATTDDQRP</sequence>
<gene>
    <name evidence="3" type="ORF">VPK24_10405</name>
</gene>
<dbReference type="SUPFAM" id="SSF52266">
    <property type="entry name" value="SGNH hydrolase"/>
    <property type="match status" value="1"/>
</dbReference>
<dbReference type="Proteomes" id="UP001604335">
    <property type="component" value="Unassembled WGS sequence"/>
</dbReference>
<feature type="compositionally biased region" description="Low complexity" evidence="1">
    <location>
        <begin position="312"/>
        <end position="322"/>
    </location>
</feature>
<evidence type="ECO:0000313" key="3">
    <source>
        <dbReference type="EMBL" id="MFG3818046.1"/>
    </source>
</evidence>
<organism evidence="3 4">
    <name type="scientific">Limnothrix redekei LRLZ20PSL1</name>
    <dbReference type="NCBI Taxonomy" id="3112953"/>
    <lineage>
        <taxon>Bacteria</taxon>
        <taxon>Bacillati</taxon>
        <taxon>Cyanobacteriota</taxon>
        <taxon>Cyanophyceae</taxon>
        <taxon>Pseudanabaenales</taxon>
        <taxon>Pseudanabaenaceae</taxon>
        <taxon>Limnothrix</taxon>
    </lineage>
</organism>
<reference evidence="4" key="1">
    <citation type="journal article" date="2024" name="Algal Res.">
        <title>Biochemical, toxicological and genomic investigation of a high-biomass producing Limnothrix strain isolated from Italian shallow drinking water reservoir.</title>
        <authorList>
            <person name="Simonazzi M."/>
            <person name="Shishido T.K."/>
            <person name="Delbaje E."/>
            <person name="Wahlsten M."/>
            <person name="Fewer D.P."/>
            <person name="Sivonen K."/>
            <person name="Pezzolesi L."/>
            <person name="Pistocchi R."/>
        </authorList>
    </citation>
    <scope>NUCLEOTIDE SEQUENCE [LARGE SCALE GENOMIC DNA]</scope>
    <source>
        <strain evidence="4">LRLZ20PSL1</strain>
    </source>
</reference>
<feature type="domain" description="SGNH hydrolase-type esterase" evidence="2">
    <location>
        <begin position="95"/>
        <end position="245"/>
    </location>
</feature>
<comment type="caution">
    <text evidence="3">The sequence shown here is derived from an EMBL/GenBank/DDBJ whole genome shotgun (WGS) entry which is preliminary data.</text>
</comment>
<dbReference type="PANTHER" id="PTHR30383:SF5">
    <property type="entry name" value="SGNH HYDROLASE-TYPE ESTERASE DOMAIN-CONTAINING PROTEIN"/>
    <property type="match status" value="1"/>
</dbReference>
<feature type="compositionally biased region" description="Polar residues" evidence="1">
    <location>
        <begin position="281"/>
        <end position="293"/>
    </location>
</feature>
<name>A0ABW7CAI8_9CYAN</name>
<dbReference type="EMBL" id="JAZAQF010000059">
    <property type="protein sequence ID" value="MFG3818046.1"/>
    <property type="molecule type" value="Genomic_DNA"/>
</dbReference>
<dbReference type="Pfam" id="PF13472">
    <property type="entry name" value="Lipase_GDSL_2"/>
    <property type="match status" value="1"/>
</dbReference>
<feature type="compositionally biased region" description="Basic and acidic residues" evidence="1">
    <location>
        <begin position="323"/>
        <end position="345"/>
    </location>
</feature>
<feature type="region of interest" description="Disordered" evidence="1">
    <location>
        <begin position="266"/>
        <end position="345"/>
    </location>
</feature>
<evidence type="ECO:0000259" key="2">
    <source>
        <dbReference type="Pfam" id="PF13472"/>
    </source>
</evidence>
<dbReference type="InterPro" id="IPR036514">
    <property type="entry name" value="SGNH_hydro_sf"/>
</dbReference>
<keyword evidence="4" id="KW-1185">Reference proteome</keyword>
<evidence type="ECO:0000313" key="4">
    <source>
        <dbReference type="Proteomes" id="UP001604335"/>
    </source>
</evidence>
<protein>
    <submittedName>
        <fullName evidence="3">GDSL-type esterase/lipase family protein</fullName>
    </submittedName>
</protein>
<dbReference type="PANTHER" id="PTHR30383">
    <property type="entry name" value="THIOESTERASE 1/PROTEASE 1/LYSOPHOSPHOLIPASE L1"/>
    <property type="match status" value="1"/>
</dbReference>
<evidence type="ECO:0000256" key="1">
    <source>
        <dbReference type="SAM" id="MobiDB-lite"/>
    </source>
</evidence>
<dbReference type="Gene3D" id="3.40.50.1110">
    <property type="entry name" value="SGNH hydrolase"/>
    <property type="match status" value="1"/>
</dbReference>
<accession>A0ABW7CAI8</accession>
<proteinExistence type="predicted"/>
<dbReference type="InterPro" id="IPR051532">
    <property type="entry name" value="Ester_Hydrolysis_Enzymes"/>
</dbReference>
<dbReference type="RefSeq" id="WP_393012916.1">
    <property type="nucleotide sequence ID" value="NZ_JAZAQF010000059.1"/>
</dbReference>
<dbReference type="InterPro" id="IPR013830">
    <property type="entry name" value="SGNH_hydro"/>
</dbReference>